<evidence type="ECO:0000313" key="1">
    <source>
        <dbReference type="EMBL" id="MDQ0256682.1"/>
    </source>
</evidence>
<dbReference type="RefSeq" id="WP_307329201.1">
    <property type="nucleotide sequence ID" value="NZ_JAUSUG010000019.1"/>
</dbReference>
<name>A0ABT9ZZL7_9BACI</name>
<dbReference type="EMBL" id="JAUSUG010000019">
    <property type="protein sequence ID" value="MDQ0256682.1"/>
    <property type="molecule type" value="Genomic_DNA"/>
</dbReference>
<proteinExistence type="predicted"/>
<organism evidence="1 2">
    <name type="scientific">Evansella vedderi</name>
    <dbReference type="NCBI Taxonomy" id="38282"/>
    <lineage>
        <taxon>Bacteria</taxon>
        <taxon>Bacillati</taxon>
        <taxon>Bacillota</taxon>
        <taxon>Bacilli</taxon>
        <taxon>Bacillales</taxon>
        <taxon>Bacillaceae</taxon>
        <taxon>Evansella</taxon>
    </lineage>
</organism>
<accession>A0ABT9ZZL7</accession>
<evidence type="ECO:0000313" key="2">
    <source>
        <dbReference type="Proteomes" id="UP001230005"/>
    </source>
</evidence>
<keyword evidence="2" id="KW-1185">Reference proteome</keyword>
<protein>
    <submittedName>
        <fullName evidence="1">Uncharacterized protein</fullName>
    </submittedName>
</protein>
<dbReference type="Proteomes" id="UP001230005">
    <property type="component" value="Unassembled WGS sequence"/>
</dbReference>
<reference evidence="1 2" key="1">
    <citation type="submission" date="2023-07" db="EMBL/GenBank/DDBJ databases">
        <title>Genomic Encyclopedia of Type Strains, Phase IV (KMG-IV): sequencing the most valuable type-strain genomes for metagenomic binning, comparative biology and taxonomic classification.</title>
        <authorList>
            <person name="Goeker M."/>
        </authorList>
    </citation>
    <scope>NUCLEOTIDE SEQUENCE [LARGE SCALE GENOMIC DNA]</scope>
    <source>
        <strain evidence="1 2">DSM 9768</strain>
    </source>
</reference>
<gene>
    <name evidence="1" type="ORF">J2S74_004104</name>
</gene>
<comment type="caution">
    <text evidence="1">The sequence shown here is derived from an EMBL/GenBank/DDBJ whole genome shotgun (WGS) entry which is preliminary data.</text>
</comment>
<sequence length="83" mass="9958">MFDLEEAKEMAQIALELTKDELYGNVSFHEQWLNEILEFKCLFNEGNKLEAYKRILESEQLAVHETIMIELLYRAQQEFPEQF</sequence>